<dbReference type="AlphaFoldDB" id="A0A0C3H215"/>
<dbReference type="STRING" id="913774.A0A0C3H215"/>
<keyword evidence="2" id="KW-0274">FAD</keyword>
<proteinExistence type="predicted"/>
<dbReference type="Gene3D" id="3.50.50.60">
    <property type="entry name" value="FAD/NAD(P)-binding domain"/>
    <property type="match status" value="1"/>
</dbReference>
<gene>
    <name evidence="5" type="ORF">OIDMADRAFT_33199</name>
</gene>
<dbReference type="Proteomes" id="UP000054321">
    <property type="component" value="Unassembled WGS sequence"/>
</dbReference>
<accession>A0A0C3H215</accession>
<dbReference type="GO" id="GO:0016491">
    <property type="term" value="F:oxidoreductase activity"/>
    <property type="evidence" value="ECO:0007669"/>
    <property type="project" value="UniProtKB-KW"/>
</dbReference>
<dbReference type="OrthoDB" id="417877at2759"/>
<dbReference type="GO" id="GO:0044550">
    <property type="term" value="P:secondary metabolite biosynthetic process"/>
    <property type="evidence" value="ECO:0007669"/>
    <property type="project" value="TreeGrafter"/>
</dbReference>
<dbReference type="PRINTS" id="PR00420">
    <property type="entry name" value="RNGMNOXGNASE"/>
</dbReference>
<sequence length="233" mass="26033">MSMSNPNTNSGQAHRTIFLFCDYSNHSEKGNKIQVQFEDGANTTVDLVIGCDGIHSAIRDKFVADEPSYSGQVAFRGLVPIKELESRWPLESYSASWLGKDKHFLVFPTSQNKTLNVVAFISVNGEDLGSLKESWSVTGQLSEVIKHFADFDEPVQNIISLLSRAPSKWVLNDRNPIENWVFMNGKIVLMGDAAHAMLPHQGETFCQSNLRILIDHQVSAQVRPLKMAISWVV</sequence>
<dbReference type="EMBL" id="KN832884">
    <property type="protein sequence ID" value="KIM96561.1"/>
    <property type="molecule type" value="Genomic_DNA"/>
</dbReference>
<protein>
    <recommendedName>
        <fullName evidence="4">FAD-binding domain-containing protein</fullName>
    </recommendedName>
</protein>
<dbReference type="InterPro" id="IPR051104">
    <property type="entry name" value="FAD_monoxygenase"/>
</dbReference>
<evidence type="ECO:0000256" key="2">
    <source>
        <dbReference type="ARBA" id="ARBA00022827"/>
    </source>
</evidence>
<evidence type="ECO:0000259" key="4">
    <source>
        <dbReference type="Pfam" id="PF01494"/>
    </source>
</evidence>
<evidence type="ECO:0000256" key="3">
    <source>
        <dbReference type="ARBA" id="ARBA00023002"/>
    </source>
</evidence>
<keyword evidence="3" id="KW-0560">Oxidoreductase</keyword>
<keyword evidence="6" id="KW-1185">Reference proteome</keyword>
<feature type="domain" description="FAD-binding" evidence="4">
    <location>
        <begin position="28"/>
        <end position="202"/>
    </location>
</feature>
<evidence type="ECO:0000313" key="6">
    <source>
        <dbReference type="Proteomes" id="UP000054321"/>
    </source>
</evidence>
<name>A0A0C3H215_OIDMZ</name>
<reference evidence="5 6" key="1">
    <citation type="submission" date="2014-04" db="EMBL/GenBank/DDBJ databases">
        <authorList>
            <consortium name="DOE Joint Genome Institute"/>
            <person name="Kuo A."/>
            <person name="Martino E."/>
            <person name="Perotto S."/>
            <person name="Kohler A."/>
            <person name="Nagy L.G."/>
            <person name="Floudas D."/>
            <person name="Copeland A."/>
            <person name="Barry K.W."/>
            <person name="Cichocki N."/>
            <person name="Veneault-Fourrey C."/>
            <person name="LaButti K."/>
            <person name="Lindquist E.A."/>
            <person name="Lipzen A."/>
            <person name="Lundell T."/>
            <person name="Morin E."/>
            <person name="Murat C."/>
            <person name="Sun H."/>
            <person name="Tunlid A."/>
            <person name="Henrissat B."/>
            <person name="Grigoriev I.V."/>
            <person name="Hibbett D.S."/>
            <person name="Martin F."/>
            <person name="Nordberg H.P."/>
            <person name="Cantor M.N."/>
            <person name="Hua S.X."/>
        </authorList>
    </citation>
    <scope>NUCLEOTIDE SEQUENCE [LARGE SCALE GENOMIC DNA]</scope>
    <source>
        <strain evidence="5 6">Zn</strain>
    </source>
</reference>
<dbReference type="SUPFAM" id="SSF51905">
    <property type="entry name" value="FAD/NAD(P)-binding domain"/>
    <property type="match status" value="1"/>
</dbReference>
<dbReference type="PANTHER" id="PTHR46720">
    <property type="entry name" value="HYDROXYLASE, PUTATIVE (AFU_ORTHOLOGUE AFUA_3G01460)-RELATED"/>
    <property type="match status" value="1"/>
</dbReference>
<dbReference type="GO" id="GO:0071949">
    <property type="term" value="F:FAD binding"/>
    <property type="evidence" value="ECO:0007669"/>
    <property type="project" value="InterPro"/>
</dbReference>
<dbReference type="InParanoid" id="A0A0C3H215"/>
<dbReference type="HOGENOM" id="CLU_1190211_0_0_1"/>
<dbReference type="InterPro" id="IPR002938">
    <property type="entry name" value="FAD-bd"/>
</dbReference>
<dbReference type="InterPro" id="IPR036188">
    <property type="entry name" value="FAD/NAD-bd_sf"/>
</dbReference>
<dbReference type="PANTHER" id="PTHR46720:SF3">
    <property type="entry name" value="FAD-BINDING DOMAIN-CONTAINING PROTEIN-RELATED"/>
    <property type="match status" value="1"/>
</dbReference>
<dbReference type="SUPFAM" id="SSF54373">
    <property type="entry name" value="FAD-linked reductases, C-terminal domain"/>
    <property type="match status" value="1"/>
</dbReference>
<evidence type="ECO:0000313" key="5">
    <source>
        <dbReference type="EMBL" id="KIM96561.1"/>
    </source>
</evidence>
<organism evidence="5 6">
    <name type="scientific">Oidiodendron maius (strain Zn)</name>
    <dbReference type="NCBI Taxonomy" id="913774"/>
    <lineage>
        <taxon>Eukaryota</taxon>
        <taxon>Fungi</taxon>
        <taxon>Dikarya</taxon>
        <taxon>Ascomycota</taxon>
        <taxon>Pezizomycotina</taxon>
        <taxon>Leotiomycetes</taxon>
        <taxon>Leotiomycetes incertae sedis</taxon>
        <taxon>Myxotrichaceae</taxon>
        <taxon>Oidiodendron</taxon>
    </lineage>
</organism>
<keyword evidence="1" id="KW-0285">Flavoprotein</keyword>
<dbReference type="Pfam" id="PF01494">
    <property type="entry name" value="FAD_binding_3"/>
    <property type="match status" value="1"/>
</dbReference>
<evidence type="ECO:0000256" key="1">
    <source>
        <dbReference type="ARBA" id="ARBA00022630"/>
    </source>
</evidence>
<reference evidence="6" key="2">
    <citation type="submission" date="2015-01" db="EMBL/GenBank/DDBJ databases">
        <title>Evolutionary Origins and Diversification of the Mycorrhizal Mutualists.</title>
        <authorList>
            <consortium name="DOE Joint Genome Institute"/>
            <consortium name="Mycorrhizal Genomics Consortium"/>
            <person name="Kohler A."/>
            <person name="Kuo A."/>
            <person name="Nagy L.G."/>
            <person name="Floudas D."/>
            <person name="Copeland A."/>
            <person name="Barry K.W."/>
            <person name="Cichocki N."/>
            <person name="Veneault-Fourrey C."/>
            <person name="LaButti K."/>
            <person name="Lindquist E.A."/>
            <person name="Lipzen A."/>
            <person name="Lundell T."/>
            <person name="Morin E."/>
            <person name="Murat C."/>
            <person name="Riley R."/>
            <person name="Ohm R."/>
            <person name="Sun H."/>
            <person name="Tunlid A."/>
            <person name="Henrissat B."/>
            <person name="Grigoriev I.V."/>
            <person name="Hibbett D.S."/>
            <person name="Martin F."/>
        </authorList>
    </citation>
    <scope>NUCLEOTIDE SEQUENCE [LARGE SCALE GENOMIC DNA]</scope>
    <source>
        <strain evidence="6">Zn</strain>
    </source>
</reference>